<sequence length="200" mass="22473">MGEGCGVNGLVAYFGYGSLVNRDTHRTEIVGAYPARLKGWRRQWVRRDGESSRALLSVRRDPDSVIDGLLVVDRAENLAAVDQREERYRRVSLTPSDLELSAELPAGCSLYVYEASADQASVRLEIIQSYLDAVLQGFLREYGRAGVERFVRETEGFDATVIADRKTPGYPRAVRLEADEEAYFDALIMQKISDFAPFVR</sequence>
<accession>A0A1H4IU71</accession>
<organism evidence="2 3">
    <name type="scientific">Nitratireductor aquibiodomus</name>
    <dbReference type="NCBI Taxonomy" id="204799"/>
    <lineage>
        <taxon>Bacteria</taxon>
        <taxon>Pseudomonadati</taxon>
        <taxon>Pseudomonadota</taxon>
        <taxon>Alphaproteobacteria</taxon>
        <taxon>Hyphomicrobiales</taxon>
        <taxon>Phyllobacteriaceae</taxon>
        <taxon>Nitratireductor</taxon>
    </lineage>
</organism>
<evidence type="ECO:0000313" key="3">
    <source>
        <dbReference type="Proteomes" id="UP000199064"/>
    </source>
</evidence>
<dbReference type="CDD" id="cd06661">
    <property type="entry name" value="GGCT_like"/>
    <property type="match status" value="1"/>
</dbReference>
<dbReference type="AlphaFoldDB" id="A0A1H4IU71"/>
<dbReference type="InterPro" id="IPR036568">
    <property type="entry name" value="GGCT-like_sf"/>
</dbReference>
<gene>
    <name evidence="2" type="ORF">SAMN05216452_0589</name>
</gene>
<dbReference type="SUPFAM" id="SSF110857">
    <property type="entry name" value="Gamma-glutamyl cyclotransferase-like"/>
    <property type="match status" value="1"/>
</dbReference>
<keyword evidence="2" id="KW-0808">Transferase</keyword>
<dbReference type="GO" id="GO:0016740">
    <property type="term" value="F:transferase activity"/>
    <property type="evidence" value="ECO:0007669"/>
    <property type="project" value="UniProtKB-KW"/>
</dbReference>
<dbReference type="InterPro" id="IPR013024">
    <property type="entry name" value="GGCT-like"/>
</dbReference>
<dbReference type="Pfam" id="PF06094">
    <property type="entry name" value="GGACT"/>
    <property type="match status" value="1"/>
</dbReference>
<reference evidence="3" key="1">
    <citation type="submission" date="2016-10" db="EMBL/GenBank/DDBJ databases">
        <authorList>
            <person name="Varghese N."/>
            <person name="Submissions S."/>
        </authorList>
    </citation>
    <scope>NUCLEOTIDE SEQUENCE [LARGE SCALE GENOMIC DNA]</scope>
    <source>
        <strain evidence="3">ES.061</strain>
    </source>
</reference>
<feature type="domain" description="Gamma-glutamylcyclotransferase AIG2-like" evidence="1">
    <location>
        <begin position="13"/>
        <end position="117"/>
    </location>
</feature>
<dbReference type="Gene3D" id="3.10.490.10">
    <property type="entry name" value="Gamma-glutamyl cyclotransferase-like"/>
    <property type="match status" value="1"/>
</dbReference>
<evidence type="ECO:0000259" key="1">
    <source>
        <dbReference type="Pfam" id="PF06094"/>
    </source>
</evidence>
<name>A0A1H4IU71_9HYPH</name>
<proteinExistence type="predicted"/>
<evidence type="ECO:0000313" key="2">
    <source>
        <dbReference type="EMBL" id="SEB37661.1"/>
    </source>
</evidence>
<protein>
    <submittedName>
        <fullName evidence="2">Gamma-glutamyl cyclotransferase, AIG2-like</fullName>
    </submittedName>
</protein>
<dbReference type="EMBL" id="FNSL01000001">
    <property type="protein sequence ID" value="SEB37661.1"/>
    <property type="molecule type" value="Genomic_DNA"/>
</dbReference>
<dbReference type="Proteomes" id="UP000199064">
    <property type="component" value="Unassembled WGS sequence"/>
</dbReference>
<keyword evidence="3" id="KW-1185">Reference proteome</keyword>
<dbReference type="InterPro" id="IPR009288">
    <property type="entry name" value="AIG2-like_dom"/>
</dbReference>